<sequence>MTLTKSILRVALATGLLLLIPLVAMQFTHEVNWTFSDFVFAAVMLFGTGLTYVLIARKWNNLTYKLAVGVGVVAGLMLMWANAAVGLVGSEDNPANLLYLGVLAVALIGAFAARFKPLGMSNAMFAASFTYVMVTAVALFIWTPTGAAAEPQVRLVNVLVANGAFAAIWAVSGWLFRRASTIGSNLNQRLA</sequence>
<feature type="transmembrane region" description="Helical" evidence="1">
    <location>
        <begin position="62"/>
        <end position="85"/>
    </location>
</feature>
<dbReference type="EMBL" id="CP095848">
    <property type="protein sequence ID" value="UPL49617.1"/>
    <property type="molecule type" value="Genomic_DNA"/>
</dbReference>
<evidence type="ECO:0000313" key="3">
    <source>
        <dbReference type="Proteomes" id="UP000829647"/>
    </source>
</evidence>
<feature type="transmembrane region" description="Helical" evidence="1">
    <location>
        <begin position="97"/>
        <end position="115"/>
    </location>
</feature>
<feature type="transmembrane region" description="Helical" evidence="1">
    <location>
        <begin position="35"/>
        <end position="55"/>
    </location>
</feature>
<dbReference type="Proteomes" id="UP000829647">
    <property type="component" value="Chromosome"/>
</dbReference>
<reference evidence="2 3" key="1">
    <citation type="submission" date="2022-04" db="EMBL/GenBank/DDBJ databases">
        <title>Hymenobacter sp. isolated from the air.</title>
        <authorList>
            <person name="Won M."/>
            <person name="Lee C.-M."/>
            <person name="Woen H.-Y."/>
            <person name="Kwon S.-W."/>
        </authorList>
    </citation>
    <scope>NUCLEOTIDE SEQUENCE [LARGE SCALE GENOMIC DNA]</scope>
    <source>
        <strain evidence="3">5516 S-25</strain>
    </source>
</reference>
<keyword evidence="1" id="KW-1133">Transmembrane helix</keyword>
<dbReference type="RefSeq" id="WP_247975770.1">
    <property type="nucleotide sequence ID" value="NZ_CP095848.1"/>
</dbReference>
<evidence type="ECO:0000313" key="2">
    <source>
        <dbReference type="EMBL" id="UPL49617.1"/>
    </source>
</evidence>
<evidence type="ECO:0008006" key="4">
    <source>
        <dbReference type="Google" id="ProtNLM"/>
    </source>
</evidence>
<protein>
    <recommendedName>
        <fullName evidence="4">DUF1097 domain-containing protein</fullName>
    </recommendedName>
</protein>
<accession>A0ABY4JCD9</accession>
<proteinExistence type="predicted"/>
<evidence type="ECO:0000256" key="1">
    <source>
        <dbReference type="SAM" id="Phobius"/>
    </source>
</evidence>
<gene>
    <name evidence="2" type="ORF">MWH26_01595</name>
</gene>
<keyword evidence="1" id="KW-0472">Membrane</keyword>
<organism evidence="2 3">
    <name type="scientific">Hymenobacter sublimis</name>
    <dbReference type="NCBI Taxonomy" id="2933777"/>
    <lineage>
        <taxon>Bacteria</taxon>
        <taxon>Pseudomonadati</taxon>
        <taxon>Bacteroidota</taxon>
        <taxon>Cytophagia</taxon>
        <taxon>Cytophagales</taxon>
        <taxon>Hymenobacteraceae</taxon>
        <taxon>Hymenobacter</taxon>
    </lineage>
</organism>
<feature type="transmembrane region" description="Helical" evidence="1">
    <location>
        <begin position="155"/>
        <end position="176"/>
    </location>
</feature>
<name>A0ABY4JCD9_9BACT</name>
<keyword evidence="1" id="KW-0812">Transmembrane</keyword>
<feature type="transmembrane region" description="Helical" evidence="1">
    <location>
        <begin position="122"/>
        <end position="143"/>
    </location>
</feature>
<keyword evidence="3" id="KW-1185">Reference proteome</keyword>